<evidence type="ECO:0000313" key="10">
    <source>
        <dbReference type="EMBL" id="OGN18768.1"/>
    </source>
</evidence>
<accession>A0A1F8G1T8</accession>
<dbReference type="GO" id="GO:0005886">
    <property type="term" value="C:plasma membrane"/>
    <property type="evidence" value="ECO:0007669"/>
    <property type="project" value="UniProtKB-SubCell"/>
</dbReference>
<evidence type="ECO:0000256" key="6">
    <source>
        <dbReference type="ARBA" id="ARBA00022989"/>
    </source>
</evidence>
<evidence type="ECO:0000256" key="7">
    <source>
        <dbReference type="ARBA" id="ARBA00023136"/>
    </source>
</evidence>
<evidence type="ECO:0000256" key="8">
    <source>
        <dbReference type="SAM" id="Phobius"/>
    </source>
</evidence>
<feature type="transmembrane region" description="Helical" evidence="8">
    <location>
        <begin position="111"/>
        <end position="128"/>
    </location>
</feature>
<dbReference type="GO" id="GO:0009103">
    <property type="term" value="P:lipopolysaccharide biosynthetic process"/>
    <property type="evidence" value="ECO:0007669"/>
    <property type="project" value="UniProtKB-ARBA"/>
</dbReference>
<feature type="transmembrane region" description="Helical" evidence="8">
    <location>
        <begin position="161"/>
        <end position="178"/>
    </location>
</feature>
<dbReference type="EMBL" id="MGKD01000031">
    <property type="protein sequence ID" value="OGN18768.1"/>
    <property type="molecule type" value="Genomic_DNA"/>
</dbReference>
<dbReference type="Pfam" id="PF13231">
    <property type="entry name" value="PMT_2"/>
    <property type="match status" value="1"/>
</dbReference>
<evidence type="ECO:0000313" key="11">
    <source>
        <dbReference type="Proteomes" id="UP000177478"/>
    </source>
</evidence>
<dbReference type="InterPro" id="IPR038731">
    <property type="entry name" value="RgtA/B/C-like"/>
</dbReference>
<feature type="transmembrane region" description="Helical" evidence="8">
    <location>
        <begin position="198"/>
        <end position="219"/>
    </location>
</feature>
<keyword evidence="4" id="KW-0808">Transferase</keyword>
<dbReference type="STRING" id="1802689.A3F25_03110"/>
<gene>
    <name evidence="10" type="ORF">A3F25_03110</name>
</gene>
<comment type="subcellular location">
    <subcellularLocation>
        <location evidence="1">Cell membrane</location>
        <topology evidence="1">Multi-pass membrane protein</topology>
    </subcellularLocation>
</comment>
<keyword evidence="5 8" id="KW-0812">Transmembrane</keyword>
<organism evidence="10 11">
    <name type="scientific">Candidatus Yanofskybacteria bacterium RIFCSPHIGHO2_12_FULL_45_19b</name>
    <dbReference type="NCBI Taxonomy" id="1802689"/>
    <lineage>
        <taxon>Bacteria</taxon>
        <taxon>Candidatus Yanofskyibacteriota</taxon>
    </lineage>
</organism>
<feature type="transmembrane region" description="Helical" evidence="8">
    <location>
        <begin position="434"/>
        <end position="457"/>
    </location>
</feature>
<evidence type="ECO:0000256" key="5">
    <source>
        <dbReference type="ARBA" id="ARBA00022692"/>
    </source>
</evidence>
<feature type="transmembrane region" description="Helical" evidence="8">
    <location>
        <begin position="402"/>
        <end position="422"/>
    </location>
</feature>
<feature type="transmembrane region" description="Helical" evidence="8">
    <location>
        <begin position="340"/>
        <end position="358"/>
    </location>
</feature>
<feature type="transmembrane region" description="Helical" evidence="8">
    <location>
        <begin position="6"/>
        <end position="24"/>
    </location>
</feature>
<dbReference type="PANTHER" id="PTHR33908">
    <property type="entry name" value="MANNOSYLTRANSFERASE YKCB-RELATED"/>
    <property type="match status" value="1"/>
</dbReference>
<feature type="transmembrane region" description="Helical" evidence="8">
    <location>
        <begin position="231"/>
        <end position="251"/>
    </location>
</feature>
<dbReference type="InterPro" id="IPR050297">
    <property type="entry name" value="LipidA_mod_glycosyltrf_83"/>
</dbReference>
<dbReference type="Proteomes" id="UP000177478">
    <property type="component" value="Unassembled WGS sequence"/>
</dbReference>
<dbReference type="PANTHER" id="PTHR33908:SF11">
    <property type="entry name" value="MEMBRANE PROTEIN"/>
    <property type="match status" value="1"/>
</dbReference>
<feature type="transmembrane region" description="Helical" evidence="8">
    <location>
        <begin position="134"/>
        <end position="154"/>
    </location>
</feature>
<proteinExistence type="predicted"/>
<keyword evidence="3" id="KW-0328">Glycosyltransferase</keyword>
<sequence length="591" mass="67550">MWKKILPGLVITASVVLAIASVWGDSLIVDEIPHIGAGYSYLVKQDMRINPEHPPLAKDLAAVPLLFIDLNQTAFNTPFWQENVNGQWDFGRNLIFQSGNDANLITHLAKLPMLIFFVLAAWLLYHWLNHRYGFGPALFGLVMFVFSPTVLAHSRFVTTDVPALWAVLTASFFFFRYLEHPSHKNLLIAGLIFGVAQLTKFSVFLLVPFFILAALFWMWASTNSWRERSKIFFASILIMAIGYIAVVWPIYGLHTMNYPVAMQERDMQAQVGFARPALVRDVIIKTADIPYWRAFDQYLFGLLMVNQRQAGGNTIYFEGRVSQSGGPTYFPVVYFIKETLAWWLATALALLALVLYFSRFKQHAPRFKHWCKENFVELAMVLWLLIYWGISIQSKLNIGVRHLIPTYPFAVFLVSVGMAYLIKRSRNYGSEIRGLKSIIPYSLFLILVILMAGQIYLVSQNYPHFLTYFNESVGGPSNAYKTVVDSNLDWGQDLKRLGNFVADNKINKIEVDYFGWADPLYYLKDHVEWLHAGKYRSAAEFKAKNDSDGWLAVSATFKQNSKQNPATSYDWLDAYQPVATIGNSIFVYQIK</sequence>
<feature type="transmembrane region" description="Helical" evidence="8">
    <location>
        <begin position="370"/>
        <end position="390"/>
    </location>
</feature>
<keyword evidence="7 8" id="KW-0472">Membrane</keyword>
<evidence type="ECO:0000256" key="4">
    <source>
        <dbReference type="ARBA" id="ARBA00022679"/>
    </source>
</evidence>
<keyword evidence="2" id="KW-1003">Cell membrane</keyword>
<comment type="caution">
    <text evidence="10">The sequence shown here is derived from an EMBL/GenBank/DDBJ whole genome shotgun (WGS) entry which is preliminary data.</text>
</comment>
<protein>
    <recommendedName>
        <fullName evidence="9">Glycosyltransferase RgtA/B/C/D-like domain-containing protein</fullName>
    </recommendedName>
</protein>
<feature type="domain" description="Glycosyltransferase RgtA/B/C/D-like" evidence="9">
    <location>
        <begin position="111"/>
        <end position="248"/>
    </location>
</feature>
<keyword evidence="6 8" id="KW-1133">Transmembrane helix</keyword>
<evidence type="ECO:0000256" key="1">
    <source>
        <dbReference type="ARBA" id="ARBA00004651"/>
    </source>
</evidence>
<reference evidence="10 11" key="1">
    <citation type="journal article" date="2016" name="Nat. Commun.">
        <title>Thousands of microbial genomes shed light on interconnected biogeochemical processes in an aquifer system.</title>
        <authorList>
            <person name="Anantharaman K."/>
            <person name="Brown C.T."/>
            <person name="Hug L.A."/>
            <person name="Sharon I."/>
            <person name="Castelle C.J."/>
            <person name="Probst A.J."/>
            <person name="Thomas B.C."/>
            <person name="Singh A."/>
            <person name="Wilkins M.J."/>
            <person name="Karaoz U."/>
            <person name="Brodie E.L."/>
            <person name="Williams K.H."/>
            <person name="Hubbard S.S."/>
            <person name="Banfield J.F."/>
        </authorList>
    </citation>
    <scope>NUCLEOTIDE SEQUENCE [LARGE SCALE GENOMIC DNA]</scope>
</reference>
<dbReference type="GO" id="GO:0016763">
    <property type="term" value="F:pentosyltransferase activity"/>
    <property type="evidence" value="ECO:0007669"/>
    <property type="project" value="TreeGrafter"/>
</dbReference>
<name>A0A1F8G1T8_9BACT</name>
<evidence type="ECO:0000259" key="9">
    <source>
        <dbReference type="Pfam" id="PF13231"/>
    </source>
</evidence>
<evidence type="ECO:0000256" key="3">
    <source>
        <dbReference type="ARBA" id="ARBA00022676"/>
    </source>
</evidence>
<dbReference type="AlphaFoldDB" id="A0A1F8G1T8"/>
<evidence type="ECO:0000256" key="2">
    <source>
        <dbReference type="ARBA" id="ARBA00022475"/>
    </source>
</evidence>